<feature type="transmembrane region" description="Helical" evidence="1">
    <location>
        <begin position="49"/>
        <end position="72"/>
    </location>
</feature>
<keyword evidence="3" id="KW-1185">Reference proteome</keyword>
<protein>
    <submittedName>
        <fullName evidence="2">Uncharacterized protein</fullName>
    </submittedName>
</protein>
<evidence type="ECO:0000256" key="1">
    <source>
        <dbReference type="SAM" id="Phobius"/>
    </source>
</evidence>
<sequence length="84" mass="9790">MRDRTEKMIGGVSALLLLFVVTRWKLFEYAALVLWIVHLGSYLRRERKVNLVTIWYAVLGAALIGLFIWDILYYNKSSSMIHEG</sequence>
<keyword evidence="1" id="KW-1133">Transmembrane helix</keyword>
<evidence type="ECO:0000313" key="2">
    <source>
        <dbReference type="EMBL" id="MBC8598949.1"/>
    </source>
</evidence>
<keyword evidence="1" id="KW-0472">Membrane</keyword>
<organism evidence="2 3">
    <name type="scientific">Enterocloster hominis</name>
    <name type="common">ex Liu et al. 2021</name>
    <dbReference type="NCBI Taxonomy" id="2763663"/>
    <lineage>
        <taxon>Bacteria</taxon>
        <taxon>Bacillati</taxon>
        <taxon>Bacillota</taxon>
        <taxon>Clostridia</taxon>
        <taxon>Lachnospirales</taxon>
        <taxon>Lachnospiraceae</taxon>
        <taxon>Enterocloster</taxon>
    </lineage>
</organism>
<dbReference type="Proteomes" id="UP000647491">
    <property type="component" value="Unassembled WGS sequence"/>
</dbReference>
<evidence type="ECO:0000313" key="3">
    <source>
        <dbReference type="Proteomes" id="UP000647491"/>
    </source>
</evidence>
<accession>A0ABR7NS62</accession>
<comment type="caution">
    <text evidence="2">The sequence shown here is derived from an EMBL/GenBank/DDBJ whole genome shotgun (WGS) entry which is preliminary data.</text>
</comment>
<dbReference type="RefSeq" id="WP_262427380.1">
    <property type="nucleotide sequence ID" value="NZ_JACRTJ010000015.1"/>
</dbReference>
<feature type="transmembrane region" description="Helical" evidence="1">
    <location>
        <begin position="12"/>
        <end position="37"/>
    </location>
</feature>
<dbReference type="EMBL" id="JACRTJ010000015">
    <property type="protein sequence ID" value="MBC8598949.1"/>
    <property type="molecule type" value="Genomic_DNA"/>
</dbReference>
<keyword evidence="1" id="KW-0812">Transmembrane</keyword>
<proteinExistence type="predicted"/>
<reference evidence="2 3" key="1">
    <citation type="submission" date="2020-08" db="EMBL/GenBank/DDBJ databases">
        <title>Genome public.</title>
        <authorList>
            <person name="Liu C."/>
            <person name="Sun Q."/>
        </authorList>
    </citation>
    <scope>NUCLEOTIDE SEQUENCE [LARGE SCALE GENOMIC DNA]</scope>
    <source>
        <strain evidence="2 3">BX10</strain>
    </source>
</reference>
<name>A0ABR7NS62_9FIRM</name>
<gene>
    <name evidence="2" type="ORF">H8708_06855</name>
</gene>